<name>A0A2N0QR35_9GLOM</name>
<accession>A0A2N0QR35</accession>
<evidence type="ECO:0000256" key="2">
    <source>
        <dbReference type="SAM" id="MobiDB-lite"/>
    </source>
</evidence>
<dbReference type="VEuPathDB" id="FungiDB:RhiirFUN_007796"/>
<gene>
    <name evidence="4" type="ORF">RhiirA1_479164</name>
</gene>
<dbReference type="VEuPathDB" id="FungiDB:FUN_009985"/>
<proteinExistence type="predicted"/>
<evidence type="ECO:0000313" key="4">
    <source>
        <dbReference type="EMBL" id="PKC53500.1"/>
    </source>
</evidence>
<feature type="domain" description="CCHC-type" evidence="3">
    <location>
        <begin position="124"/>
        <end position="139"/>
    </location>
</feature>
<reference evidence="4 5" key="2">
    <citation type="submission" date="2017-10" db="EMBL/GenBank/DDBJ databases">
        <title>Genome analyses suggest a sexual origin of heterokaryosis in a supposedly ancient asexual fungus.</title>
        <authorList>
            <person name="Corradi N."/>
            <person name="Sedzielewska K."/>
            <person name="Noel J."/>
            <person name="Charron P."/>
            <person name="Farinelli L."/>
            <person name="Marton T."/>
            <person name="Kruger M."/>
            <person name="Pelin A."/>
            <person name="Brachmann A."/>
            <person name="Corradi N."/>
        </authorList>
    </citation>
    <scope>NUCLEOTIDE SEQUENCE [LARGE SCALE GENOMIC DNA]</scope>
    <source>
        <strain evidence="4 5">A1</strain>
    </source>
</reference>
<dbReference type="Proteomes" id="UP000232688">
    <property type="component" value="Unassembled WGS sequence"/>
</dbReference>
<dbReference type="EMBL" id="LLXH01004157">
    <property type="protein sequence ID" value="PKC53500.1"/>
    <property type="molecule type" value="Genomic_DNA"/>
</dbReference>
<dbReference type="SMART" id="SM00343">
    <property type="entry name" value="ZnF_C2HC"/>
    <property type="match status" value="1"/>
</dbReference>
<protein>
    <recommendedName>
        <fullName evidence="3">CCHC-type domain-containing protein</fullName>
    </recommendedName>
</protein>
<dbReference type="VEuPathDB" id="FungiDB:RhiirA1_479164"/>
<reference evidence="4 5" key="1">
    <citation type="submission" date="2017-10" db="EMBL/GenBank/DDBJ databases">
        <title>Extensive intraspecific genome diversity in a model arbuscular mycorrhizal fungus.</title>
        <authorList>
            <person name="Chen E.C.H."/>
            <person name="Morin E."/>
            <person name="Baudet D."/>
            <person name="Noel J."/>
            <person name="Ndikumana S."/>
            <person name="Charron P."/>
            <person name="St-Onge C."/>
            <person name="Giorgi J."/>
            <person name="Grigoriev I.V."/>
            <person name="Roux C."/>
            <person name="Martin F.M."/>
            <person name="Corradi N."/>
        </authorList>
    </citation>
    <scope>NUCLEOTIDE SEQUENCE [LARGE SCALE GENOMIC DNA]</scope>
    <source>
        <strain evidence="4 5">A1</strain>
    </source>
</reference>
<sequence length="220" mass="25732">AGRTFEGNPDTLVNAITRAKSIEAGNNLMLQGMGIPNLNINESSTSKTPTVIANNNNITNEVDNLAKQLEELKIAKLEKEILSIKNEMNNNNNTQKPQFRPPRRQMNRPQFQQRPPIDWSRVNCYNCGKLGHTARFCRENTRQYNVIDMKDDNQDYHYDDETGLYYYFDYDYQQYFYLDEESQNELYYQDNEYYPAERTTRSQVRNNPLVGKVACRNLGV</sequence>
<dbReference type="PROSITE" id="PS50158">
    <property type="entry name" value="ZF_CCHC"/>
    <property type="match status" value="1"/>
</dbReference>
<comment type="caution">
    <text evidence="4">The sequence shown here is derived from an EMBL/GenBank/DDBJ whole genome shotgun (WGS) entry which is preliminary data.</text>
</comment>
<dbReference type="SUPFAM" id="SSF57756">
    <property type="entry name" value="Retrovirus zinc finger-like domains"/>
    <property type="match status" value="1"/>
</dbReference>
<dbReference type="GO" id="GO:0008270">
    <property type="term" value="F:zinc ion binding"/>
    <property type="evidence" value="ECO:0007669"/>
    <property type="project" value="UniProtKB-KW"/>
</dbReference>
<dbReference type="Pfam" id="PF00098">
    <property type="entry name" value="zf-CCHC"/>
    <property type="match status" value="1"/>
</dbReference>
<organism evidence="4 5">
    <name type="scientific">Rhizophagus irregularis</name>
    <dbReference type="NCBI Taxonomy" id="588596"/>
    <lineage>
        <taxon>Eukaryota</taxon>
        <taxon>Fungi</taxon>
        <taxon>Fungi incertae sedis</taxon>
        <taxon>Mucoromycota</taxon>
        <taxon>Glomeromycotina</taxon>
        <taxon>Glomeromycetes</taxon>
        <taxon>Glomerales</taxon>
        <taxon>Glomeraceae</taxon>
        <taxon>Rhizophagus</taxon>
    </lineage>
</organism>
<keyword evidence="1" id="KW-0863">Zinc-finger</keyword>
<keyword evidence="1" id="KW-0479">Metal-binding</keyword>
<evidence type="ECO:0000313" key="5">
    <source>
        <dbReference type="Proteomes" id="UP000232688"/>
    </source>
</evidence>
<dbReference type="Gene3D" id="4.10.60.10">
    <property type="entry name" value="Zinc finger, CCHC-type"/>
    <property type="match status" value="1"/>
</dbReference>
<keyword evidence="1" id="KW-0862">Zinc</keyword>
<evidence type="ECO:0000259" key="3">
    <source>
        <dbReference type="PROSITE" id="PS50158"/>
    </source>
</evidence>
<evidence type="ECO:0000256" key="1">
    <source>
        <dbReference type="PROSITE-ProRule" id="PRU00047"/>
    </source>
</evidence>
<dbReference type="GO" id="GO:0003676">
    <property type="term" value="F:nucleic acid binding"/>
    <property type="evidence" value="ECO:0007669"/>
    <property type="project" value="InterPro"/>
</dbReference>
<feature type="non-terminal residue" evidence="4">
    <location>
        <position position="1"/>
    </location>
</feature>
<dbReference type="InterPro" id="IPR036875">
    <property type="entry name" value="Znf_CCHC_sf"/>
</dbReference>
<dbReference type="InterPro" id="IPR001878">
    <property type="entry name" value="Znf_CCHC"/>
</dbReference>
<feature type="region of interest" description="Disordered" evidence="2">
    <location>
        <begin position="86"/>
        <end position="113"/>
    </location>
</feature>
<dbReference type="AlphaFoldDB" id="A0A2N0QR35"/>